<dbReference type="InterPro" id="IPR036390">
    <property type="entry name" value="WH_DNA-bd_sf"/>
</dbReference>
<keyword evidence="7" id="KW-1185">Reference proteome</keyword>
<organism evidence="6 7">
    <name type="scientific">Pigmentiphaga aceris</name>
    <dbReference type="NCBI Taxonomy" id="1940612"/>
    <lineage>
        <taxon>Bacteria</taxon>
        <taxon>Pseudomonadati</taxon>
        <taxon>Pseudomonadota</taxon>
        <taxon>Betaproteobacteria</taxon>
        <taxon>Burkholderiales</taxon>
        <taxon>Alcaligenaceae</taxon>
        <taxon>Pigmentiphaga</taxon>
    </lineage>
</organism>
<dbReference type="InterPro" id="IPR050707">
    <property type="entry name" value="HTH_MetabolicPath_Reg"/>
</dbReference>
<protein>
    <submittedName>
        <fullName evidence="6">IclR family transcriptional regulator</fullName>
    </submittedName>
</protein>
<keyword evidence="2" id="KW-0238">DNA-binding</keyword>
<dbReference type="PANTHER" id="PTHR30136">
    <property type="entry name" value="HELIX-TURN-HELIX TRANSCRIPTIONAL REGULATOR, ICLR FAMILY"/>
    <property type="match status" value="1"/>
</dbReference>
<dbReference type="GO" id="GO:0045892">
    <property type="term" value="P:negative regulation of DNA-templated transcription"/>
    <property type="evidence" value="ECO:0007669"/>
    <property type="project" value="TreeGrafter"/>
</dbReference>
<dbReference type="InterPro" id="IPR036388">
    <property type="entry name" value="WH-like_DNA-bd_sf"/>
</dbReference>
<keyword evidence="1" id="KW-0805">Transcription regulation</keyword>
<dbReference type="Pfam" id="PF09339">
    <property type="entry name" value="HTH_IclR"/>
    <property type="match status" value="1"/>
</dbReference>
<evidence type="ECO:0000313" key="6">
    <source>
        <dbReference type="EMBL" id="QEI08524.1"/>
    </source>
</evidence>
<dbReference type="InterPro" id="IPR005471">
    <property type="entry name" value="Tscrpt_reg_IclR_N"/>
</dbReference>
<feature type="domain" description="HTH iclR-type" evidence="4">
    <location>
        <begin position="15"/>
        <end position="78"/>
    </location>
</feature>
<evidence type="ECO:0000256" key="2">
    <source>
        <dbReference type="ARBA" id="ARBA00023125"/>
    </source>
</evidence>
<dbReference type="InterPro" id="IPR014757">
    <property type="entry name" value="Tscrpt_reg_IclR_C"/>
</dbReference>
<dbReference type="SMART" id="SM00346">
    <property type="entry name" value="HTH_ICLR"/>
    <property type="match status" value="1"/>
</dbReference>
<name>A0A5C0B3M3_9BURK</name>
<evidence type="ECO:0000256" key="3">
    <source>
        <dbReference type="ARBA" id="ARBA00023163"/>
    </source>
</evidence>
<dbReference type="KEGG" id="pacr:FXN63_23815"/>
<evidence type="ECO:0000259" key="5">
    <source>
        <dbReference type="PROSITE" id="PS51078"/>
    </source>
</evidence>
<evidence type="ECO:0000313" key="7">
    <source>
        <dbReference type="Proteomes" id="UP000325161"/>
    </source>
</evidence>
<sequence>MNKHNMDPYERRDRAQTLRRGLSILRLLIRKSPDSLRMSELVQRLDLNKATVIRLTQALVDEGFVSRDPASGRYSLGPETFAAGLAAEHAYDLQRLARPALRKLSLESGDTVFFSVRHAHEAICLSQELGVVELHTQQMKPGDRFPLGVGAGSAAILSALPDAEITTVLKDSCDRRAAHWPAATDVEIWKLVEEARTTGYCFNSGLVTPQSGGLGVALALPNQPLVAISIAAAEKRLSLPRRAILGSRLLEIAAAIKDQVS</sequence>
<dbReference type="AlphaFoldDB" id="A0A5C0B3M3"/>
<dbReference type="Pfam" id="PF01614">
    <property type="entry name" value="IclR_C"/>
    <property type="match status" value="1"/>
</dbReference>
<dbReference type="SUPFAM" id="SSF46785">
    <property type="entry name" value="Winged helix' DNA-binding domain"/>
    <property type="match status" value="1"/>
</dbReference>
<dbReference type="EMBL" id="CP043046">
    <property type="protein sequence ID" value="QEI08524.1"/>
    <property type="molecule type" value="Genomic_DNA"/>
</dbReference>
<reference evidence="6 7" key="1">
    <citation type="submission" date="2019-08" db="EMBL/GenBank/DDBJ databases">
        <title>Amphibian skin-associated Pigmentiphaga: genome sequence and occurrence across geography and hosts.</title>
        <authorList>
            <person name="Bletz M.C."/>
            <person name="Bunk B."/>
            <person name="Sproeer C."/>
            <person name="Biwer P."/>
            <person name="Reiter S."/>
            <person name="Rabemananjara F.C.E."/>
            <person name="Schulz S."/>
            <person name="Overmann J."/>
            <person name="Vences M."/>
        </authorList>
    </citation>
    <scope>NUCLEOTIDE SEQUENCE [LARGE SCALE GENOMIC DNA]</scope>
    <source>
        <strain evidence="6 7">Mada1488</strain>
    </source>
</reference>
<dbReference type="PANTHER" id="PTHR30136:SF39">
    <property type="entry name" value="TRANSCRIPTIONAL REGULATORY PROTEIN"/>
    <property type="match status" value="1"/>
</dbReference>
<dbReference type="SUPFAM" id="SSF55781">
    <property type="entry name" value="GAF domain-like"/>
    <property type="match status" value="1"/>
</dbReference>
<gene>
    <name evidence="6" type="ORF">FXN63_23815</name>
</gene>
<proteinExistence type="predicted"/>
<dbReference type="OrthoDB" id="9807558at2"/>
<feature type="domain" description="IclR-ED" evidence="5">
    <location>
        <begin position="79"/>
        <end position="261"/>
    </location>
</feature>
<dbReference type="Gene3D" id="1.10.10.10">
    <property type="entry name" value="Winged helix-like DNA-binding domain superfamily/Winged helix DNA-binding domain"/>
    <property type="match status" value="1"/>
</dbReference>
<keyword evidence="3" id="KW-0804">Transcription</keyword>
<evidence type="ECO:0000259" key="4">
    <source>
        <dbReference type="PROSITE" id="PS51077"/>
    </source>
</evidence>
<accession>A0A5C0B3M3</accession>
<dbReference type="Gene3D" id="3.30.450.40">
    <property type="match status" value="1"/>
</dbReference>
<dbReference type="Proteomes" id="UP000325161">
    <property type="component" value="Chromosome"/>
</dbReference>
<evidence type="ECO:0000256" key="1">
    <source>
        <dbReference type="ARBA" id="ARBA00023015"/>
    </source>
</evidence>
<dbReference type="GO" id="GO:0003677">
    <property type="term" value="F:DNA binding"/>
    <property type="evidence" value="ECO:0007669"/>
    <property type="project" value="UniProtKB-KW"/>
</dbReference>
<dbReference type="InterPro" id="IPR029016">
    <property type="entry name" value="GAF-like_dom_sf"/>
</dbReference>
<dbReference type="PROSITE" id="PS51078">
    <property type="entry name" value="ICLR_ED"/>
    <property type="match status" value="1"/>
</dbReference>
<dbReference type="PROSITE" id="PS51077">
    <property type="entry name" value="HTH_ICLR"/>
    <property type="match status" value="1"/>
</dbReference>
<dbReference type="GO" id="GO:0003700">
    <property type="term" value="F:DNA-binding transcription factor activity"/>
    <property type="evidence" value="ECO:0007669"/>
    <property type="project" value="TreeGrafter"/>
</dbReference>